<keyword evidence="2" id="KW-0732">Signal</keyword>
<organism evidence="3 4">
    <name type="scientific">Chryseobacterium herbae</name>
    <dbReference type="NCBI Taxonomy" id="2976476"/>
    <lineage>
        <taxon>Bacteria</taxon>
        <taxon>Pseudomonadati</taxon>
        <taxon>Bacteroidota</taxon>
        <taxon>Flavobacteriia</taxon>
        <taxon>Flavobacteriales</taxon>
        <taxon>Weeksellaceae</taxon>
        <taxon>Chryseobacterium group</taxon>
        <taxon>Chryseobacterium</taxon>
    </lineage>
</organism>
<feature type="chain" id="PRO_5046270730" description="Lipoprotein" evidence="2">
    <location>
        <begin position="20"/>
        <end position="69"/>
    </location>
</feature>
<accession>A0ABT2ISD5</accession>
<dbReference type="PROSITE" id="PS51257">
    <property type="entry name" value="PROKAR_LIPOPROTEIN"/>
    <property type="match status" value="1"/>
</dbReference>
<protein>
    <recommendedName>
        <fullName evidence="5">Lipoprotein</fullName>
    </recommendedName>
</protein>
<evidence type="ECO:0000313" key="3">
    <source>
        <dbReference type="EMBL" id="MCT2561734.1"/>
    </source>
</evidence>
<keyword evidence="4" id="KW-1185">Reference proteome</keyword>
<name>A0ABT2ISD5_9FLAO</name>
<dbReference type="EMBL" id="JAOAMU010000002">
    <property type="protein sequence ID" value="MCT2561734.1"/>
    <property type="molecule type" value="Genomic_DNA"/>
</dbReference>
<feature type="signal peptide" evidence="2">
    <location>
        <begin position="1"/>
        <end position="19"/>
    </location>
</feature>
<evidence type="ECO:0000256" key="1">
    <source>
        <dbReference type="SAM" id="MobiDB-lite"/>
    </source>
</evidence>
<sequence length="69" mass="7668">MKKLWIGAILGVMFLGSCAQNKEKREEFKDEHNKDSLRNKMGDSAVANSEPAPVSKDTSKVKTDSLKTK</sequence>
<reference evidence="3 4" key="1">
    <citation type="submission" date="2022-09" db="EMBL/GenBank/DDBJ databases">
        <title>Chryseobacterium oleae sp.nov., isolated from the inter-root soil of Pyrola calliantha H. Andr. in Tibet.</title>
        <authorList>
            <person name="Li Z."/>
        </authorList>
    </citation>
    <scope>NUCLEOTIDE SEQUENCE [LARGE SCALE GENOMIC DNA]</scope>
    <source>
        <strain evidence="4">pc1-10</strain>
    </source>
</reference>
<feature type="compositionally biased region" description="Basic and acidic residues" evidence="1">
    <location>
        <begin position="57"/>
        <end position="69"/>
    </location>
</feature>
<comment type="caution">
    <text evidence="3">The sequence shown here is derived from an EMBL/GenBank/DDBJ whole genome shotgun (WGS) entry which is preliminary data.</text>
</comment>
<gene>
    <name evidence="3" type="ORF">N0B48_07555</name>
</gene>
<proteinExistence type="predicted"/>
<dbReference type="RefSeq" id="WP_259837954.1">
    <property type="nucleotide sequence ID" value="NZ_JAOAMU010000002.1"/>
</dbReference>
<feature type="region of interest" description="Disordered" evidence="1">
    <location>
        <begin position="23"/>
        <end position="69"/>
    </location>
</feature>
<dbReference type="Proteomes" id="UP001525566">
    <property type="component" value="Unassembled WGS sequence"/>
</dbReference>
<evidence type="ECO:0008006" key="5">
    <source>
        <dbReference type="Google" id="ProtNLM"/>
    </source>
</evidence>
<evidence type="ECO:0000256" key="2">
    <source>
        <dbReference type="SAM" id="SignalP"/>
    </source>
</evidence>
<feature type="compositionally biased region" description="Basic and acidic residues" evidence="1">
    <location>
        <begin position="23"/>
        <end position="41"/>
    </location>
</feature>
<evidence type="ECO:0000313" key="4">
    <source>
        <dbReference type="Proteomes" id="UP001525566"/>
    </source>
</evidence>